<protein>
    <recommendedName>
        <fullName evidence="4">DUF1311 domain-containing protein</fullName>
    </recommendedName>
</protein>
<dbReference type="RefSeq" id="WP_064104987.1">
    <property type="nucleotide sequence ID" value="NZ_LXSH01000005.1"/>
</dbReference>
<accession>A0A1A9RV29</accession>
<dbReference type="Proteomes" id="UP000078103">
    <property type="component" value="Unassembled WGS sequence"/>
</dbReference>
<reference evidence="3" key="1">
    <citation type="submission" date="2016-05" db="EMBL/GenBank/DDBJ databases">
        <title>Draft genome of Corynebacterium afermentans subsp. afermentans LCDC 88199T.</title>
        <authorList>
            <person name="Bernier A.-M."/>
            <person name="Bernard K."/>
        </authorList>
    </citation>
    <scope>NUCLEOTIDE SEQUENCE [LARGE SCALE GENOMIC DNA]</scope>
    <source>
        <strain evidence="3">NML120819</strain>
    </source>
</reference>
<dbReference type="AlphaFoldDB" id="A0A1A9RV29"/>
<dbReference type="EMBL" id="LXSH01000005">
    <property type="protein sequence ID" value="OAM24990.1"/>
    <property type="molecule type" value="Genomic_DNA"/>
</dbReference>
<organism evidence="2 3">
    <name type="scientific">Eikenella corrodens</name>
    <dbReference type="NCBI Taxonomy" id="539"/>
    <lineage>
        <taxon>Bacteria</taxon>
        <taxon>Pseudomonadati</taxon>
        <taxon>Pseudomonadota</taxon>
        <taxon>Betaproteobacteria</taxon>
        <taxon>Neisseriales</taxon>
        <taxon>Neisseriaceae</taxon>
        <taxon>Eikenella</taxon>
    </lineage>
</organism>
<evidence type="ECO:0000313" key="3">
    <source>
        <dbReference type="Proteomes" id="UP000078103"/>
    </source>
</evidence>
<evidence type="ECO:0000313" key="2">
    <source>
        <dbReference type="EMBL" id="OAM24990.1"/>
    </source>
</evidence>
<evidence type="ECO:0008006" key="4">
    <source>
        <dbReference type="Google" id="ProtNLM"/>
    </source>
</evidence>
<feature type="signal peptide" evidence="1">
    <location>
        <begin position="1"/>
        <end position="18"/>
    </location>
</feature>
<sequence>MLRKVVAFTLLLPAFATADPLIRDCRAFLLDMSTLGFRAGICQKNIEQPEVVRLRARERECSTISADGELREEIRVRQLALHDEFVNEAVTWETVEAALAGKQVDVGGTAFCAAYDKQLEDMVRHYLHPALFPPRPQSQQSVGTR</sequence>
<proteinExistence type="predicted"/>
<comment type="caution">
    <text evidence="2">The sequence shown here is derived from an EMBL/GenBank/DDBJ whole genome shotgun (WGS) entry which is preliminary data.</text>
</comment>
<gene>
    <name evidence="2" type="ORF">A7P89_00880</name>
</gene>
<name>A0A1A9RV29_EIKCO</name>
<evidence type="ECO:0000256" key="1">
    <source>
        <dbReference type="SAM" id="SignalP"/>
    </source>
</evidence>
<feature type="chain" id="PRO_5008396152" description="DUF1311 domain-containing protein" evidence="1">
    <location>
        <begin position="19"/>
        <end position="145"/>
    </location>
</feature>
<keyword evidence="1" id="KW-0732">Signal</keyword>